<dbReference type="OrthoDB" id="9797506at2"/>
<gene>
    <name evidence="1" type="ORF">EV685_3521</name>
</gene>
<dbReference type="Proteomes" id="UP000293433">
    <property type="component" value="Unassembled WGS sequence"/>
</dbReference>
<dbReference type="PANTHER" id="PTHR30289">
    <property type="entry name" value="UNCHARACTERIZED PROTEIN YBCL-RELATED"/>
    <property type="match status" value="1"/>
</dbReference>
<evidence type="ECO:0000313" key="2">
    <source>
        <dbReference type="Proteomes" id="UP000293433"/>
    </source>
</evidence>
<dbReference type="AlphaFoldDB" id="A0A4Q7LG64"/>
<dbReference type="PANTHER" id="PTHR30289:SF1">
    <property type="entry name" value="PEBP (PHOSPHATIDYLETHANOLAMINE-BINDING PROTEIN) FAMILY PROTEIN"/>
    <property type="match status" value="1"/>
</dbReference>
<accession>A0A4Q7LG64</accession>
<dbReference type="NCBIfam" id="TIGR00481">
    <property type="entry name" value="YbhB/YbcL family Raf kinase inhibitor-like protein"/>
    <property type="match status" value="1"/>
</dbReference>
<dbReference type="RefSeq" id="WP_130483311.1">
    <property type="nucleotide sequence ID" value="NZ_SGWV01000011.1"/>
</dbReference>
<dbReference type="CDD" id="cd00865">
    <property type="entry name" value="PEBP_bact_arch"/>
    <property type="match status" value="1"/>
</dbReference>
<proteinExistence type="predicted"/>
<sequence length="219" mass="22461">MIPTLNKLLHTSLQRSLHPSLHQRLAQAAVLALATAVLPAAAQGTFTLESPDLASGSFGNDFVLGAFGCKGMNVSPALVWRNVPAGTKSLALQVHDPDAPTGAGFWHWAIYNLPASATGLPRGAGNAAATLPAPAFGGNTDFMDTGATGANGNWGGPCPPEGDKPHRYNFTLYALAVDDVIAAAGVPRTGSAALLSFVLNKGLGDKLLGKATFTATYGR</sequence>
<organism evidence="1 2">
    <name type="scientific">Sphaerotilus mobilis</name>
    <dbReference type="NCBI Taxonomy" id="47994"/>
    <lineage>
        <taxon>Bacteria</taxon>
        <taxon>Pseudomonadati</taxon>
        <taxon>Pseudomonadota</taxon>
        <taxon>Betaproteobacteria</taxon>
        <taxon>Burkholderiales</taxon>
        <taxon>Sphaerotilaceae</taxon>
        <taxon>Sphaerotilus</taxon>
    </lineage>
</organism>
<evidence type="ECO:0008006" key="3">
    <source>
        <dbReference type="Google" id="ProtNLM"/>
    </source>
</evidence>
<name>A0A4Q7LG64_9BURK</name>
<dbReference type="EMBL" id="SGWV01000011">
    <property type="protein sequence ID" value="RZS52328.1"/>
    <property type="molecule type" value="Genomic_DNA"/>
</dbReference>
<keyword evidence="2" id="KW-1185">Reference proteome</keyword>
<dbReference type="SUPFAM" id="SSF49777">
    <property type="entry name" value="PEBP-like"/>
    <property type="match status" value="1"/>
</dbReference>
<dbReference type="Pfam" id="PF01161">
    <property type="entry name" value="PBP"/>
    <property type="match status" value="1"/>
</dbReference>
<dbReference type="Gene3D" id="3.90.280.10">
    <property type="entry name" value="PEBP-like"/>
    <property type="match status" value="1"/>
</dbReference>
<evidence type="ECO:0000313" key="1">
    <source>
        <dbReference type="EMBL" id="RZS52328.1"/>
    </source>
</evidence>
<dbReference type="InterPro" id="IPR005247">
    <property type="entry name" value="YbhB_YbcL/LppC-like"/>
</dbReference>
<protein>
    <recommendedName>
        <fullName evidence="3">PBP family phospholipid-binding protein</fullName>
    </recommendedName>
</protein>
<comment type="caution">
    <text evidence="1">The sequence shown here is derived from an EMBL/GenBank/DDBJ whole genome shotgun (WGS) entry which is preliminary data.</text>
</comment>
<dbReference type="InterPro" id="IPR008914">
    <property type="entry name" value="PEBP"/>
</dbReference>
<reference evidence="1 2" key="1">
    <citation type="submission" date="2019-02" db="EMBL/GenBank/DDBJ databases">
        <title>Genomic Encyclopedia of Type Strains, Phase IV (KMG-IV): sequencing the most valuable type-strain genomes for metagenomic binning, comparative biology and taxonomic classification.</title>
        <authorList>
            <person name="Goeker M."/>
        </authorList>
    </citation>
    <scope>NUCLEOTIDE SEQUENCE [LARGE SCALE GENOMIC DNA]</scope>
    <source>
        <strain evidence="1 2">DSM 10617</strain>
    </source>
</reference>
<dbReference type="InterPro" id="IPR036610">
    <property type="entry name" value="PEBP-like_sf"/>
</dbReference>